<evidence type="ECO:0000313" key="3">
    <source>
        <dbReference type="Proteomes" id="UP000179266"/>
    </source>
</evidence>
<dbReference type="GO" id="GO:0005829">
    <property type="term" value="C:cytosol"/>
    <property type="evidence" value="ECO:0007669"/>
    <property type="project" value="TreeGrafter"/>
</dbReference>
<dbReference type="InterPro" id="IPR045079">
    <property type="entry name" value="Oxoprolinase-like"/>
</dbReference>
<feature type="domain" description="Hydantoinase B/oxoprolinase" evidence="1">
    <location>
        <begin position="10"/>
        <end position="525"/>
    </location>
</feature>
<evidence type="ECO:0000313" key="2">
    <source>
        <dbReference type="EMBL" id="OGL45545.1"/>
    </source>
</evidence>
<dbReference type="GO" id="GO:0017168">
    <property type="term" value="F:5-oxoprolinase (ATP-hydrolyzing) activity"/>
    <property type="evidence" value="ECO:0007669"/>
    <property type="project" value="TreeGrafter"/>
</dbReference>
<gene>
    <name evidence="2" type="ORF">A2161_21205</name>
</gene>
<reference evidence="2 3" key="1">
    <citation type="journal article" date="2016" name="Nat. Commun.">
        <title>Thousands of microbial genomes shed light on interconnected biogeochemical processes in an aquifer system.</title>
        <authorList>
            <person name="Anantharaman K."/>
            <person name="Brown C.T."/>
            <person name="Hug L.A."/>
            <person name="Sharon I."/>
            <person name="Castelle C.J."/>
            <person name="Probst A.J."/>
            <person name="Thomas B.C."/>
            <person name="Singh A."/>
            <person name="Wilkins M.J."/>
            <person name="Karaoz U."/>
            <person name="Brodie E.L."/>
            <person name="Williams K.H."/>
            <person name="Hubbard S.S."/>
            <person name="Banfield J.F."/>
        </authorList>
    </citation>
    <scope>NUCLEOTIDE SEQUENCE [LARGE SCALE GENOMIC DNA]</scope>
</reference>
<organism evidence="2 3">
    <name type="scientific">Candidatus Schekmanbacteria bacterium RBG_13_48_7</name>
    <dbReference type="NCBI Taxonomy" id="1817878"/>
    <lineage>
        <taxon>Bacteria</taxon>
        <taxon>Candidatus Schekmaniibacteriota</taxon>
    </lineage>
</organism>
<sequence>MKKESLFSQPVGIEIFRNLYFSVLDAMGIVLCRSSYSTNIKERQDYSCALFDHRGRLIVQGDHLPVHLGSMALSVASAVKHCHFEDGDIVILNDPFYGGTHLPDITAIIPVFIQGGTLPYIYLANRAHHADIGGMSPGSMAPCSEIYQEGLRIPPVHLVKKGTVNEELMKLILMNVRSSGERSGDFQAQMASLREGKKRIEKIIDRYGESANSDFMENLLNYTECLTRSFIRSIPNGEYCSQDFMDDNGVSHLPVSIAVSIKIDGEEAWIDFSGTDPEQAGNINAVFSITVSAVHYVFRALMPEDTPTNEGFTRPIHVSVPEKCFLNATPPCAVAAGNVETSQRIVDACFKALSKCLQHKIPAASSGSMNNLTIGGFDSFRNRFFTYYETIGGGMGARSGINGLDGVHTHMTNTKNTPIEVLETELPLRVIRYRLRLNSGGRGKYKGGKGIRRDLQVLVPARVSILSDRRTTVPYGLDGGFPGAKGINRLIRDNDSRLLPSKCTIHAQENDIISISTPGGGGYGKASRS</sequence>
<dbReference type="InterPro" id="IPR003692">
    <property type="entry name" value="Hydantoinase_B"/>
</dbReference>
<comment type="caution">
    <text evidence="2">The sequence shown here is derived from an EMBL/GenBank/DDBJ whole genome shotgun (WGS) entry which is preliminary data.</text>
</comment>
<dbReference type="GO" id="GO:0006749">
    <property type="term" value="P:glutathione metabolic process"/>
    <property type="evidence" value="ECO:0007669"/>
    <property type="project" value="TreeGrafter"/>
</dbReference>
<protein>
    <submittedName>
        <fullName evidence="2">5-oxoprolinase</fullName>
    </submittedName>
</protein>
<dbReference type="EMBL" id="MGDD01000171">
    <property type="protein sequence ID" value="OGL45545.1"/>
    <property type="molecule type" value="Genomic_DNA"/>
</dbReference>
<dbReference type="Pfam" id="PF02538">
    <property type="entry name" value="Hydantoinase_B"/>
    <property type="match status" value="1"/>
</dbReference>
<evidence type="ECO:0000259" key="1">
    <source>
        <dbReference type="Pfam" id="PF02538"/>
    </source>
</evidence>
<dbReference type="PANTHER" id="PTHR11365">
    <property type="entry name" value="5-OXOPROLINASE RELATED"/>
    <property type="match status" value="1"/>
</dbReference>
<accession>A0A1F7RVF7</accession>
<dbReference type="AlphaFoldDB" id="A0A1F7RVF7"/>
<proteinExistence type="predicted"/>
<dbReference type="Proteomes" id="UP000179266">
    <property type="component" value="Unassembled WGS sequence"/>
</dbReference>
<name>A0A1F7RVF7_9BACT</name>
<dbReference type="PANTHER" id="PTHR11365:SF23">
    <property type="entry name" value="HYPOTHETICAL 5-OXOPROLINASE (EUROFUNG)-RELATED"/>
    <property type="match status" value="1"/>
</dbReference>